<dbReference type="Gene3D" id="3.90.870.10">
    <property type="entry name" value="DHBP synthase"/>
    <property type="match status" value="1"/>
</dbReference>
<accession>A0A8H5F2R3</accession>
<evidence type="ECO:0000256" key="9">
    <source>
        <dbReference type="ARBA" id="ARBA00022741"/>
    </source>
</evidence>
<dbReference type="Pfam" id="PF01300">
    <property type="entry name" value="Sua5_yciO_yrdC"/>
    <property type="match status" value="1"/>
</dbReference>
<dbReference type="GO" id="GO:0000049">
    <property type="term" value="F:tRNA binding"/>
    <property type="evidence" value="ECO:0007669"/>
    <property type="project" value="TreeGrafter"/>
</dbReference>
<dbReference type="InterPro" id="IPR050156">
    <property type="entry name" value="TC-AMP_synthase_SUA5"/>
</dbReference>
<comment type="similarity">
    <text evidence="2">Belongs to the SUA5 family.</text>
</comment>
<dbReference type="PANTHER" id="PTHR17490">
    <property type="entry name" value="SUA5"/>
    <property type="match status" value="1"/>
</dbReference>
<dbReference type="GO" id="GO:0005524">
    <property type="term" value="F:ATP binding"/>
    <property type="evidence" value="ECO:0007669"/>
    <property type="project" value="UniProtKB-KW"/>
</dbReference>
<dbReference type="Gene3D" id="3.40.50.11030">
    <property type="entry name" value="Threonylcarbamoyl-AMP synthase, C-terminal domain"/>
    <property type="match status" value="1"/>
</dbReference>
<dbReference type="NCBIfam" id="TIGR00057">
    <property type="entry name" value="L-threonylcarbamoyladenylate synthase"/>
    <property type="match status" value="1"/>
</dbReference>
<dbReference type="SUPFAM" id="SSF55821">
    <property type="entry name" value="YrdC/RibB"/>
    <property type="match status" value="1"/>
</dbReference>
<dbReference type="InterPro" id="IPR006070">
    <property type="entry name" value="Sua5-like_dom"/>
</dbReference>
<organism evidence="15 16">
    <name type="scientific">Psilocybe cf. subviscida</name>
    <dbReference type="NCBI Taxonomy" id="2480587"/>
    <lineage>
        <taxon>Eukaryota</taxon>
        <taxon>Fungi</taxon>
        <taxon>Dikarya</taxon>
        <taxon>Basidiomycota</taxon>
        <taxon>Agaricomycotina</taxon>
        <taxon>Agaricomycetes</taxon>
        <taxon>Agaricomycetidae</taxon>
        <taxon>Agaricales</taxon>
        <taxon>Agaricineae</taxon>
        <taxon>Strophariaceae</taxon>
        <taxon>Psilocybe</taxon>
    </lineage>
</organism>
<dbReference type="PROSITE" id="PS51163">
    <property type="entry name" value="YRDC"/>
    <property type="match status" value="1"/>
</dbReference>
<dbReference type="FunFam" id="3.90.870.10:FF:000008">
    <property type="entry name" value="Threonylcarbamoyl-AMP synthase"/>
    <property type="match status" value="1"/>
</dbReference>
<evidence type="ECO:0000256" key="10">
    <source>
        <dbReference type="ARBA" id="ARBA00022840"/>
    </source>
</evidence>
<evidence type="ECO:0000256" key="3">
    <source>
        <dbReference type="ARBA" id="ARBA00012584"/>
    </source>
</evidence>
<dbReference type="AlphaFoldDB" id="A0A8H5F2R3"/>
<keyword evidence="16" id="KW-1185">Reference proteome</keyword>
<evidence type="ECO:0000256" key="13">
    <source>
        <dbReference type="ARBA" id="ARBA00056339"/>
    </source>
</evidence>
<evidence type="ECO:0000256" key="7">
    <source>
        <dbReference type="ARBA" id="ARBA00022694"/>
    </source>
</evidence>
<comment type="caution">
    <text evidence="15">The sequence shown here is derived from an EMBL/GenBank/DDBJ whole genome shotgun (WGS) entry which is preliminary data.</text>
</comment>
<gene>
    <name evidence="15" type="ORF">D9619_000340</name>
</gene>
<proteinExistence type="inferred from homology"/>
<evidence type="ECO:0000256" key="4">
    <source>
        <dbReference type="ARBA" id="ARBA00015492"/>
    </source>
</evidence>
<evidence type="ECO:0000313" key="16">
    <source>
        <dbReference type="Proteomes" id="UP000567179"/>
    </source>
</evidence>
<comment type="function">
    <text evidence="13">Required for the formation of a threonylcarbamoyl group on adenosine at position 37 (t(6)A37) in tRNAs that read codons beginning with adenine. Likely catalyzes the conversion of L-threonine, HCO(3)(-)/CO(2) and ATP to give threonylcarbamoyl-AMP (TC-AMP) as the acyladenylate intermediate, with the release of diphosphate. Required for normal translation, by ensuring translation fidelity at the level of codon recognition, appropriate translation initiation selection and maintenance of reading frame. Also involved in telomere replication. Binds to single-stranded telomeric (ssTG) DNA and positively regulates telomere length.</text>
</comment>
<evidence type="ECO:0000259" key="14">
    <source>
        <dbReference type="PROSITE" id="PS51163"/>
    </source>
</evidence>
<dbReference type="GO" id="GO:0002949">
    <property type="term" value="P:tRNA threonylcarbamoyladenosine modification"/>
    <property type="evidence" value="ECO:0007669"/>
    <property type="project" value="UniProtKB-ARBA"/>
</dbReference>
<sequence length="440" mass="47076">MFVLRRLRKFCTRSMASAEFTTQVLKCDPSSITFPSDEPVISCHDTADAIKAAAHHLVALEQPVVFPTETVYGLGGLALKSEAAAKIFSTKGRPADNPLIVHVSSMNMLRSLLPPDYTIPDTYQALMKAFWPGPLTLLFPRNPSVIPSIITAGQPTVAIRMPAHPVARALIAISDAPLAAPSANTSGKPSPTRAMHVAADLNGKVPLILDGGACGFGLESTVVDGLAEDGHLRVLRPGGVTVEDLERVLREEMPVNARAQPRRVLVHKRDYADEQQEQAPTTPGMKYRHYSPSVPVVLLSTLPDASRTSVAIATYLETLTATLLSSFFCPPSSPSSSSSSSPTAPPSSISIGVLAATDSHLWAHLPSPSSDPRIIWQRHPLGPLANPDVIAHNLFDGLLSLEKAGVRVMLIEEVSEEREGLAIMNRVRKAASETVAVTLS</sequence>
<dbReference type="InterPro" id="IPR005145">
    <property type="entry name" value="Sua5_C"/>
</dbReference>
<dbReference type="GO" id="GO:0061710">
    <property type="term" value="F:L-threonylcarbamoyladenylate synthase"/>
    <property type="evidence" value="ECO:0007669"/>
    <property type="project" value="UniProtKB-EC"/>
</dbReference>
<dbReference type="EMBL" id="JAACJJ010000028">
    <property type="protein sequence ID" value="KAF5321163.1"/>
    <property type="molecule type" value="Genomic_DNA"/>
</dbReference>
<feature type="domain" description="YrdC-like" evidence="14">
    <location>
        <begin position="47"/>
        <end position="240"/>
    </location>
</feature>
<dbReference type="GO" id="GO:0005737">
    <property type="term" value="C:cytoplasm"/>
    <property type="evidence" value="ECO:0007669"/>
    <property type="project" value="UniProtKB-SubCell"/>
</dbReference>
<keyword evidence="8" id="KW-0548">Nucleotidyltransferase</keyword>
<reference evidence="15 16" key="1">
    <citation type="journal article" date="2020" name="ISME J.">
        <title>Uncovering the hidden diversity of litter-decomposition mechanisms in mushroom-forming fungi.</title>
        <authorList>
            <person name="Floudas D."/>
            <person name="Bentzer J."/>
            <person name="Ahren D."/>
            <person name="Johansson T."/>
            <person name="Persson P."/>
            <person name="Tunlid A."/>
        </authorList>
    </citation>
    <scope>NUCLEOTIDE SEQUENCE [LARGE SCALE GENOMIC DNA]</scope>
    <source>
        <strain evidence="15 16">CBS 101986</strain>
    </source>
</reference>
<comment type="subcellular location">
    <subcellularLocation>
        <location evidence="1">Cytoplasm</location>
    </subcellularLocation>
</comment>
<protein>
    <recommendedName>
        <fullName evidence="4">Threonylcarbamoyl-AMP synthase</fullName>
        <ecNumber evidence="3">2.7.7.87</ecNumber>
    </recommendedName>
    <alternativeName>
        <fullName evidence="11">L-threonylcarbamoyladenylate synthase</fullName>
    </alternativeName>
</protein>
<evidence type="ECO:0000256" key="5">
    <source>
        <dbReference type="ARBA" id="ARBA00022490"/>
    </source>
</evidence>
<keyword evidence="6" id="KW-0808">Transferase</keyword>
<evidence type="ECO:0000256" key="1">
    <source>
        <dbReference type="ARBA" id="ARBA00004496"/>
    </source>
</evidence>
<name>A0A8H5F2R3_9AGAR</name>
<comment type="catalytic activity">
    <reaction evidence="12">
        <text>L-threonine + hydrogencarbonate + ATP = L-threonylcarbamoyladenylate + diphosphate + H2O</text>
        <dbReference type="Rhea" id="RHEA:36407"/>
        <dbReference type="ChEBI" id="CHEBI:15377"/>
        <dbReference type="ChEBI" id="CHEBI:17544"/>
        <dbReference type="ChEBI" id="CHEBI:30616"/>
        <dbReference type="ChEBI" id="CHEBI:33019"/>
        <dbReference type="ChEBI" id="CHEBI:57926"/>
        <dbReference type="ChEBI" id="CHEBI:73682"/>
        <dbReference type="EC" id="2.7.7.87"/>
    </reaction>
</comment>
<keyword evidence="7" id="KW-0819">tRNA processing</keyword>
<evidence type="ECO:0000256" key="2">
    <source>
        <dbReference type="ARBA" id="ARBA00007663"/>
    </source>
</evidence>
<evidence type="ECO:0000256" key="11">
    <source>
        <dbReference type="ARBA" id="ARBA00029774"/>
    </source>
</evidence>
<dbReference type="InterPro" id="IPR038385">
    <property type="entry name" value="Sua5/YwlC_C"/>
</dbReference>
<keyword evidence="5" id="KW-0963">Cytoplasm</keyword>
<evidence type="ECO:0000256" key="8">
    <source>
        <dbReference type="ARBA" id="ARBA00022695"/>
    </source>
</evidence>
<dbReference type="PANTHER" id="PTHR17490:SF16">
    <property type="entry name" value="THREONYLCARBAMOYL-AMP SYNTHASE"/>
    <property type="match status" value="1"/>
</dbReference>
<evidence type="ECO:0000313" key="15">
    <source>
        <dbReference type="EMBL" id="KAF5321163.1"/>
    </source>
</evidence>
<evidence type="ECO:0000256" key="6">
    <source>
        <dbReference type="ARBA" id="ARBA00022679"/>
    </source>
</evidence>
<dbReference type="GO" id="GO:0006450">
    <property type="term" value="P:regulation of translational fidelity"/>
    <property type="evidence" value="ECO:0007669"/>
    <property type="project" value="TreeGrafter"/>
</dbReference>
<dbReference type="Pfam" id="PF03481">
    <property type="entry name" value="Sua5_C"/>
    <property type="match status" value="1"/>
</dbReference>
<dbReference type="GO" id="GO:0003725">
    <property type="term" value="F:double-stranded RNA binding"/>
    <property type="evidence" value="ECO:0007669"/>
    <property type="project" value="InterPro"/>
</dbReference>
<dbReference type="Proteomes" id="UP000567179">
    <property type="component" value="Unassembled WGS sequence"/>
</dbReference>
<dbReference type="OrthoDB" id="412787at2759"/>
<dbReference type="InterPro" id="IPR017945">
    <property type="entry name" value="DHBP_synth_RibB-like_a/b_dom"/>
</dbReference>
<keyword evidence="10" id="KW-0067">ATP-binding</keyword>
<dbReference type="EC" id="2.7.7.87" evidence="3"/>
<evidence type="ECO:0000256" key="12">
    <source>
        <dbReference type="ARBA" id="ARBA00048366"/>
    </source>
</evidence>
<keyword evidence="9" id="KW-0547">Nucleotide-binding</keyword>